<protein>
    <submittedName>
        <fullName evidence="1">Uncharacterized protein</fullName>
    </submittedName>
</protein>
<proteinExistence type="predicted"/>
<evidence type="ECO:0000313" key="2">
    <source>
        <dbReference type="Proteomes" id="UP000629098"/>
    </source>
</evidence>
<sequence>MSGLTSVPGSRGSRSRLNVNDIYGKYSRQQIFFEYQDFERLVSIIY</sequence>
<dbReference type="AlphaFoldDB" id="A0A8J6XIN3"/>
<comment type="caution">
    <text evidence="1">The sequence shown here is derived from an EMBL/GenBank/DDBJ whole genome shotgun (WGS) entry which is preliminary data.</text>
</comment>
<evidence type="ECO:0000313" key="1">
    <source>
        <dbReference type="EMBL" id="MBD2773472.1"/>
    </source>
</evidence>
<dbReference type="RefSeq" id="WP_190829325.1">
    <property type="nucleotide sequence ID" value="NZ_CAWPPI010000054.1"/>
</dbReference>
<accession>A0A8J6XIN3</accession>
<dbReference type="EMBL" id="JACXAE010000054">
    <property type="protein sequence ID" value="MBD2773472.1"/>
    <property type="molecule type" value="Genomic_DNA"/>
</dbReference>
<organism evidence="1 2">
    <name type="scientific">Iningainema tapete BLCC-T55</name>
    <dbReference type="NCBI Taxonomy" id="2748662"/>
    <lineage>
        <taxon>Bacteria</taxon>
        <taxon>Bacillati</taxon>
        <taxon>Cyanobacteriota</taxon>
        <taxon>Cyanophyceae</taxon>
        <taxon>Nostocales</taxon>
        <taxon>Scytonemataceae</taxon>
        <taxon>Iningainema tapete</taxon>
    </lineage>
</organism>
<reference evidence="1" key="1">
    <citation type="submission" date="2020-09" db="EMBL/GenBank/DDBJ databases">
        <title>Iningainema tapete sp. nov. (Scytonemataceae, Cyanobacteria) from greenhouses in central Florida (USA) produces two types of nodularin with biosynthetic potential for microcystin-LR and anabaenopeptins.</title>
        <authorList>
            <person name="Berthold D.E."/>
            <person name="Lefler F.W."/>
            <person name="Huang I.-S."/>
            <person name="Abdulla H."/>
            <person name="Zimba P.V."/>
            <person name="Laughinghouse H.D. IV."/>
        </authorList>
    </citation>
    <scope>NUCLEOTIDE SEQUENCE</scope>
    <source>
        <strain evidence="1">BLCCT55</strain>
    </source>
</reference>
<keyword evidence="2" id="KW-1185">Reference proteome</keyword>
<name>A0A8J6XIN3_9CYAN</name>
<gene>
    <name evidence="1" type="ORF">ICL16_15670</name>
</gene>
<dbReference type="Proteomes" id="UP000629098">
    <property type="component" value="Unassembled WGS sequence"/>
</dbReference>